<dbReference type="EMBL" id="JBDYKN010000007">
    <property type="protein sequence ID" value="MEP7729682.1"/>
    <property type="molecule type" value="Genomic_DNA"/>
</dbReference>
<dbReference type="InterPro" id="IPR050190">
    <property type="entry name" value="UPF0213_domain"/>
</dbReference>
<dbReference type="InterPro" id="IPR000305">
    <property type="entry name" value="GIY-YIG_endonuc"/>
</dbReference>
<gene>
    <name evidence="3" type="ORF">ABKW32_09525</name>
</gene>
<dbReference type="Gene3D" id="3.40.1440.10">
    <property type="entry name" value="GIY-YIG endonuclease"/>
    <property type="match status" value="1"/>
</dbReference>
<dbReference type="Pfam" id="PF01541">
    <property type="entry name" value="GIY-YIG"/>
    <property type="match status" value="1"/>
</dbReference>
<evidence type="ECO:0000256" key="1">
    <source>
        <dbReference type="ARBA" id="ARBA00007435"/>
    </source>
</evidence>
<sequence length="111" mass="12779">MKINANVQEDKSVISDNEWSLYMIKTRMNTLYTGISTDVDRRFKEHSGASKRAARYLKGKGPLELVWHEAVGTKSEALVLEYRVKKLNKRQKLSLIEGELVLHSLREECLS</sequence>
<evidence type="ECO:0000259" key="2">
    <source>
        <dbReference type="PROSITE" id="PS50164"/>
    </source>
</evidence>
<accession>A0ABV0L2M4</accession>
<dbReference type="SUPFAM" id="SSF82771">
    <property type="entry name" value="GIY-YIG endonuclease"/>
    <property type="match status" value="1"/>
</dbReference>
<dbReference type="InterPro" id="IPR035901">
    <property type="entry name" value="GIY-YIG_endonuc_sf"/>
</dbReference>
<name>A0ABV0L2M4_9GAMM</name>
<proteinExistence type="inferred from homology"/>
<organism evidence="3 4">
    <name type="scientific">Marinomonas primoryensis</name>
    <dbReference type="NCBI Taxonomy" id="178399"/>
    <lineage>
        <taxon>Bacteria</taxon>
        <taxon>Pseudomonadati</taxon>
        <taxon>Pseudomonadota</taxon>
        <taxon>Gammaproteobacteria</taxon>
        <taxon>Oceanospirillales</taxon>
        <taxon>Oceanospirillaceae</taxon>
        <taxon>Marinomonas</taxon>
    </lineage>
</organism>
<comment type="similarity">
    <text evidence="1">Belongs to the UPF0213 family.</text>
</comment>
<dbReference type="PANTHER" id="PTHR34477">
    <property type="entry name" value="UPF0213 PROTEIN YHBQ"/>
    <property type="match status" value="1"/>
</dbReference>
<dbReference type="CDD" id="cd10456">
    <property type="entry name" value="GIY-YIG_UPF0213"/>
    <property type="match status" value="1"/>
</dbReference>
<reference evidence="3 4" key="1">
    <citation type="submission" date="2024-05" db="EMBL/GenBank/DDBJ databases">
        <authorList>
            <person name="Busch G.E."/>
            <person name="Sharma I."/>
        </authorList>
    </citation>
    <scope>NUCLEOTIDE SEQUENCE [LARGE SCALE GENOMIC DNA]</scope>
    <source>
        <strain evidence="3 4">23GB23</strain>
    </source>
</reference>
<evidence type="ECO:0000313" key="3">
    <source>
        <dbReference type="EMBL" id="MEP7729682.1"/>
    </source>
</evidence>
<dbReference type="RefSeq" id="WP_348576896.1">
    <property type="nucleotide sequence ID" value="NZ_JBDYKN010000007.1"/>
</dbReference>
<comment type="caution">
    <text evidence="3">The sequence shown here is derived from an EMBL/GenBank/DDBJ whole genome shotgun (WGS) entry which is preliminary data.</text>
</comment>
<evidence type="ECO:0000313" key="4">
    <source>
        <dbReference type="Proteomes" id="UP001471651"/>
    </source>
</evidence>
<keyword evidence="4" id="KW-1185">Reference proteome</keyword>
<protein>
    <submittedName>
        <fullName evidence="3">GIY-YIG nuclease family protein</fullName>
    </submittedName>
</protein>
<dbReference type="Proteomes" id="UP001471651">
    <property type="component" value="Unassembled WGS sequence"/>
</dbReference>
<dbReference type="PANTHER" id="PTHR34477:SF1">
    <property type="entry name" value="UPF0213 PROTEIN YHBQ"/>
    <property type="match status" value="1"/>
</dbReference>
<feature type="domain" description="GIY-YIG" evidence="2">
    <location>
        <begin position="17"/>
        <end position="94"/>
    </location>
</feature>
<dbReference type="PROSITE" id="PS50164">
    <property type="entry name" value="GIY_YIG"/>
    <property type="match status" value="1"/>
</dbReference>